<keyword evidence="3" id="KW-1185">Reference proteome</keyword>
<accession>A0A261EZM7</accession>
<keyword evidence="1" id="KW-0812">Transmembrane</keyword>
<comment type="caution">
    <text evidence="2">The sequence shown here is derived from an EMBL/GenBank/DDBJ whole genome shotgun (WGS) entry which is preliminary data.</text>
</comment>
<name>A0A261EZM7_9BIFI</name>
<keyword evidence="1" id="KW-1133">Transmembrane helix</keyword>
<organism evidence="2 3">
    <name type="scientific">Pseudoscardovia radai</name>
    <dbReference type="NCBI Taxonomy" id="987066"/>
    <lineage>
        <taxon>Bacteria</taxon>
        <taxon>Bacillati</taxon>
        <taxon>Actinomycetota</taxon>
        <taxon>Actinomycetes</taxon>
        <taxon>Bifidobacteriales</taxon>
        <taxon>Bifidobacteriaceae</taxon>
        <taxon>Pseudoscardovia</taxon>
    </lineage>
</organism>
<keyword evidence="1" id="KW-0472">Membrane</keyword>
<evidence type="ECO:0000313" key="3">
    <source>
        <dbReference type="Proteomes" id="UP000216725"/>
    </source>
</evidence>
<protein>
    <submittedName>
        <fullName evidence="2">Uncharacterized protein</fullName>
    </submittedName>
</protein>
<feature type="transmembrane region" description="Helical" evidence="1">
    <location>
        <begin position="139"/>
        <end position="157"/>
    </location>
</feature>
<dbReference type="Proteomes" id="UP000216725">
    <property type="component" value="Unassembled WGS sequence"/>
</dbReference>
<gene>
    <name evidence="2" type="ORF">PSRA_0472</name>
</gene>
<dbReference type="AlphaFoldDB" id="A0A261EZM7"/>
<dbReference type="EMBL" id="MWWR01000004">
    <property type="protein sequence ID" value="OZG52283.1"/>
    <property type="molecule type" value="Genomic_DNA"/>
</dbReference>
<feature type="transmembrane region" description="Helical" evidence="1">
    <location>
        <begin position="19"/>
        <end position="38"/>
    </location>
</feature>
<sequence length="162" mass="17299">MPKQCGFEKGRLVKDSGKVWKIVGTVIVWATLIIGLVMNFKMHMALQGVEVMLLGALIGDIVNRRAGGSVVDRLTAESQASAQADAQGRVQRDARGNQAQGQAELAHNQASTWRIVLWVVLAVLAVVGIVLLCMHLSDAAMFAFAAGFAIFAVASLIETVRA</sequence>
<reference evidence="2 3" key="1">
    <citation type="journal article" date="2017" name="BMC Genomics">
        <title>Comparative genomic and phylogenomic analyses of the Bifidobacteriaceae family.</title>
        <authorList>
            <person name="Lugli G.A."/>
            <person name="Milani C."/>
            <person name="Turroni F."/>
            <person name="Duranti S."/>
            <person name="Mancabelli L."/>
            <person name="Mangifesta M."/>
            <person name="Ferrario C."/>
            <person name="Modesto M."/>
            <person name="Mattarelli P."/>
            <person name="Jiri K."/>
            <person name="van Sinderen D."/>
            <person name="Ventura M."/>
        </authorList>
    </citation>
    <scope>NUCLEOTIDE SEQUENCE [LARGE SCALE GENOMIC DNA]</scope>
    <source>
        <strain evidence="2 3">DSM 24742</strain>
    </source>
</reference>
<evidence type="ECO:0000313" key="2">
    <source>
        <dbReference type="EMBL" id="OZG52283.1"/>
    </source>
</evidence>
<feature type="transmembrane region" description="Helical" evidence="1">
    <location>
        <begin position="115"/>
        <end position="133"/>
    </location>
</feature>
<proteinExistence type="predicted"/>
<evidence type="ECO:0000256" key="1">
    <source>
        <dbReference type="SAM" id="Phobius"/>
    </source>
</evidence>